<keyword evidence="2" id="KW-1185">Reference proteome</keyword>
<dbReference type="AlphaFoldDB" id="A0A419V5B0"/>
<protein>
    <submittedName>
        <fullName evidence="1">Uncharacterized protein</fullName>
    </submittedName>
</protein>
<proteinExistence type="predicted"/>
<dbReference type="EMBL" id="RAPK01000007">
    <property type="protein sequence ID" value="RKD75173.1"/>
    <property type="molecule type" value="Genomic_DNA"/>
</dbReference>
<sequence length="80" mass="9592">MPENDIKTFFKFHPIEKQRYSFVLDNKLHMIDSDFMIDVILASSEQEQEEVMSMLQHIGNDQQTIHDMLKHFAVVYVKYQ</sequence>
<gene>
    <name evidence="1" type="ORF">ATL39_0870</name>
</gene>
<evidence type="ECO:0000313" key="1">
    <source>
        <dbReference type="EMBL" id="RKD75173.1"/>
    </source>
</evidence>
<comment type="caution">
    <text evidence="1">The sequence shown here is derived from an EMBL/GenBank/DDBJ whole genome shotgun (WGS) entry which is preliminary data.</text>
</comment>
<organism evidence="1 2">
    <name type="scientific">Sinobaca qinghaiensis</name>
    <dbReference type="NCBI Taxonomy" id="342944"/>
    <lineage>
        <taxon>Bacteria</taxon>
        <taxon>Bacillati</taxon>
        <taxon>Bacillota</taxon>
        <taxon>Bacilli</taxon>
        <taxon>Bacillales</taxon>
        <taxon>Sporolactobacillaceae</taxon>
        <taxon>Sinobaca</taxon>
    </lineage>
</organism>
<reference evidence="1 2" key="1">
    <citation type="submission" date="2018-09" db="EMBL/GenBank/DDBJ databases">
        <title>Genomic Encyclopedia of Archaeal and Bacterial Type Strains, Phase II (KMG-II): from individual species to whole genera.</title>
        <authorList>
            <person name="Goeker M."/>
        </authorList>
    </citation>
    <scope>NUCLEOTIDE SEQUENCE [LARGE SCALE GENOMIC DNA]</scope>
    <source>
        <strain evidence="1 2">DSM 17008</strain>
    </source>
</reference>
<evidence type="ECO:0000313" key="2">
    <source>
        <dbReference type="Proteomes" id="UP000285120"/>
    </source>
</evidence>
<accession>A0A419V5B0</accession>
<name>A0A419V5B0_9BACL</name>
<dbReference type="Proteomes" id="UP000285120">
    <property type="component" value="Unassembled WGS sequence"/>
</dbReference>